<keyword evidence="2" id="KW-1185">Reference proteome</keyword>
<gene>
    <name evidence="1" type="ORF">FKR81_29375</name>
</gene>
<dbReference type="AlphaFoldDB" id="A0A563ELR7"/>
<protein>
    <submittedName>
        <fullName evidence="1">Uncharacterized protein</fullName>
    </submittedName>
</protein>
<evidence type="ECO:0000313" key="2">
    <source>
        <dbReference type="Proteomes" id="UP000316639"/>
    </source>
</evidence>
<dbReference type="Proteomes" id="UP000316639">
    <property type="component" value="Unassembled WGS sequence"/>
</dbReference>
<reference evidence="1 2" key="1">
    <citation type="submission" date="2019-07" db="EMBL/GenBank/DDBJ databases">
        <title>Lentzea xizangensis sp. nov., isolated from Qinghai-Tibetan Plateau Soils.</title>
        <authorList>
            <person name="Huang J."/>
        </authorList>
    </citation>
    <scope>NUCLEOTIDE SEQUENCE [LARGE SCALE GENOMIC DNA]</scope>
    <source>
        <strain evidence="1 2">FXJ1.1311</strain>
    </source>
</reference>
<evidence type="ECO:0000313" key="1">
    <source>
        <dbReference type="EMBL" id="TWP48095.1"/>
    </source>
</evidence>
<dbReference type="RefSeq" id="WP_146356698.1">
    <property type="nucleotide sequence ID" value="NZ_VOBR01000022.1"/>
</dbReference>
<proteinExistence type="predicted"/>
<dbReference type="EMBL" id="VOBR01000022">
    <property type="protein sequence ID" value="TWP48095.1"/>
    <property type="molecule type" value="Genomic_DNA"/>
</dbReference>
<sequence>MADTCFLCFVSSASSTPGCVGTCAVCSVHVCAQHGERLPRHFLCADCVTADAARRALADGPELFSFAEEAPRVCSAGRALFDHRLVDDMHHALKQFGTEPAAVVLQVRERLRAEAAGAPLGVLFERLSHDVRTIEPPSDPSRDRAEYAVAVLAAACAAHGAWSLERSIFHVPGGPQMPALVILLSTMLMVQLESPFQLGY</sequence>
<comment type="caution">
    <text evidence="1">The sequence shown here is derived from an EMBL/GenBank/DDBJ whole genome shotgun (WGS) entry which is preliminary data.</text>
</comment>
<name>A0A563ELR7_9PSEU</name>
<accession>A0A563ELR7</accession>
<organism evidence="1 2">
    <name type="scientific">Lentzea tibetensis</name>
    <dbReference type="NCBI Taxonomy" id="2591470"/>
    <lineage>
        <taxon>Bacteria</taxon>
        <taxon>Bacillati</taxon>
        <taxon>Actinomycetota</taxon>
        <taxon>Actinomycetes</taxon>
        <taxon>Pseudonocardiales</taxon>
        <taxon>Pseudonocardiaceae</taxon>
        <taxon>Lentzea</taxon>
    </lineage>
</organism>